<organism evidence="10 11">
    <name type="scientific">Aplysia californica</name>
    <name type="common">California sea hare</name>
    <dbReference type="NCBI Taxonomy" id="6500"/>
    <lineage>
        <taxon>Eukaryota</taxon>
        <taxon>Metazoa</taxon>
        <taxon>Spiralia</taxon>
        <taxon>Lophotrochozoa</taxon>
        <taxon>Mollusca</taxon>
        <taxon>Gastropoda</taxon>
        <taxon>Heterobranchia</taxon>
        <taxon>Euthyneura</taxon>
        <taxon>Tectipleura</taxon>
        <taxon>Aplysiida</taxon>
        <taxon>Aplysioidea</taxon>
        <taxon>Aplysiidae</taxon>
        <taxon>Aplysia</taxon>
    </lineage>
</organism>
<evidence type="ECO:0000256" key="4">
    <source>
        <dbReference type="ARBA" id="ARBA00022552"/>
    </source>
</evidence>
<keyword evidence="7" id="KW-0963">Cytoplasm</keyword>
<keyword evidence="6 7" id="KW-0539">Nucleus</keyword>
<evidence type="ECO:0000256" key="2">
    <source>
        <dbReference type="ARBA" id="ARBA00009154"/>
    </source>
</evidence>
<comment type="subcellular location">
    <subcellularLocation>
        <location evidence="7">Cytoplasm</location>
    </subcellularLocation>
    <subcellularLocation>
        <location evidence="7">Nucleus</location>
        <location evidence="7">Nucleolus</location>
    </subcellularLocation>
    <subcellularLocation>
        <location evidence="1 7">Nucleus</location>
    </subcellularLocation>
</comment>
<evidence type="ECO:0000256" key="1">
    <source>
        <dbReference type="ARBA" id="ARBA00004123"/>
    </source>
</evidence>
<keyword evidence="7" id="KW-0238">DNA-binding</keyword>
<comment type="similarity">
    <text evidence="2 7">Belongs to the C1D family.</text>
</comment>
<dbReference type="PANTHER" id="PTHR15341">
    <property type="entry name" value="SUN-COR STEROID HORMONE RECEPTOR CO-REPRESSOR"/>
    <property type="match status" value="1"/>
</dbReference>
<comment type="function">
    <text evidence="7">Plays a role in the recruitment of the exosome to pre-rRNA to mediate the 3'-5' end processing of the 5.8S rRNA.</text>
</comment>
<keyword evidence="10" id="KW-1185">Reference proteome</keyword>
<evidence type="ECO:0000256" key="3">
    <source>
        <dbReference type="ARBA" id="ARBA00015212"/>
    </source>
</evidence>
<reference evidence="11" key="1">
    <citation type="submission" date="2025-08" db="UniProtKB">
        <authorList>
            <consortium name="RefSeq"/>
        </authorList>
    </citation>
    <scope>IDENTIFICATION</scope>
</reference>
<comment type="subunit">
    <text evidence="7">Monomer and homodimer.</text>
</comment>
<dbReference type="Pfam" id="PF04000">
    <property type="entry name" value="Sas10_Utp3"/>
    <property type="match status" value="1"/>
</dbReference>
<dbReference type="Proteomes" id="UP000694888">
    <property type="component" value="Unplaced"/>
</dbReference>
<evidence type="ECO:0000256" key="7">
    <source>
        <dbReference type="RuleBase" id="RU368003"/>
    </source>
</evidence>
<dbReference type="InterPro" id="IPR011082">
    <property type="entry name" value="Exosome-assoc_fac/DNA_repair"/>
</dbReference>
<gene>
    <name evidence="11" type="primary">LOC101862788</name>
</gene>
<sequence length="167" mass="18945">MTGSDDGIPRELKEKLAKFDTHLSELEGSLSHMFSLTRAEIVEKVDAIDVAKTDLVAAYAINSLFWMYLNVCGINPKEHAVKQELTRIQSYMARVKEVEEKKKEKAKAPKLDKKASRRFIMSALWLSAQKNEETGASTSASQEEGQETQAEQQNVKSQGKKRRRDER</sequence>
<proteinExistence type="inferred from homology"/>
<keyword evidence="8" id="KW-0175">Coiled coil</keyword>
<evidence type="ECO:0000256" key="6">
    <source>
        <dbReference type="ARBA" id="ARBA00023242"/>
    </source>
</evidence>
<protein>
    <recommendedName>
        <fullName evidence="3 7">Nuclear nucleic acid-binding protein C1D</fullName>
    </recommendedName>
</protein>
<evidence type="ECO:0000313" key="10">
    <source>
        <dbReference type="Proteomes" id="UP000694888"/>
    </source>
</evidence>
<dbReference type="RefSeq" id="XP_005094402.1">
    <property type="nucleotide sequence ID" value="XM_005094345.3"/>
</dbReference>
<evidence type="ECO:0000256" key="8">
    <source>
        <dbReference type="SAM" id="Coils"/>
    </source>
</evidence>
<accession>A0ABM0JIH5</accession>
<evidence type="ECO:0000256" key="9">
    <source>
        <dbReference type="SAM" id="MobiDB-lite"/>
    </source>
</evidence>
<feature type="compositionally biased region" description="Basic residues" evidence="9">
    <location>
        <begin position="158"/>
        <end position="167"/>
    </location>
</feature>
<dbReference type="GeneID" id="101862788"/>
<feature type="compositionally biased region" description="Low complexity" evidence="9">
    <location>
        <begin position="136"/>
        <end position="153"/>
    </location>
</feature>
<name>A0ABM0JIH5_APLCA</name>
<keyword evidence="4 7" id="KW-0698">rRNA processing</keyword>
<feature type="coiled-coil region" evidence="8">
    <location>
        <begin position="81"/>
        <end position="108"/>
    </location>
</feature>
<dbReference type="InterPro" id="IPR007146">
    <property type="entry name" value="Sas10/Utp3/C1D"/>
</dbReference>
<keyword evidence="5 7" id="KW-0694">RNA-binding</keyword>
<dbReference type="PANTHER" id="PTHR15341:SF3">
    <property type="entry name" value="NUCLEAR NUCLEIC ACID-BINDING PROTEIN C1D"/>
    <property type="match status" value="1"/>
</dbReference>
<feature type="region of interest" description="Disordered" evidence="9">
    <location>
        <begin position="130"/>
        <end position="167"/>
    </location>
</feature>
<evidence type="ECO:0000313" key="11">
    <source>
        <dbReference type="RefSeq" id="XP_005094402.1"/>
    </source>
</evidence>
<evidence type="ECO:0000256" key="5">
    <source>
        <dbReference type="ARBA" id="ARBA00022884"/>
    </source>
</evidence>